<dbReference type="PROSITE" id="PS50110">
    <property type="entry name" value="RESPONSE_REGULATORY"/>
    <property type="match status" value="2"/>
</dbReference>
<dbReference type="PRINTS" id="PR00344">
    <property type="entry name" value="BCTRLSENSOR"/>
</dbReference>
<dbReference type="InterPro" id="IPR001789">
    <property type="entry name" value="Sig_transdc_resp-reg_receiver"/>
</dbReference>
<dbReference type="SUPFAM" id="SSF63829">
    <property type="entry name" value="Calcium-dependent phosphotriesterase"/>
    <property type="match status" value="3"/>
</dbReference>
<dbReference type="InterPro" id="IPR015943">
    <property type="entry name" value="WD40/YVTN_repeat-like_dom_sf"/>
</dbReference>
<protein>
    <recommendedName>
        <fullName evidence="10">Sensory/regulatory protein RpfC</fullName>
        <ecNumber evidence="2">2.7.13.3</ecNumber>
    </recommendedName>
</protein>
<evidence type="ECO:0000256" key="1">
    <source>
        <dbReference type="ARBA" id="ARBA00000085"/>
    </source>
</evidence>
<reference evidence="11 12" key="1">
    <citation type="submission" date="2020-12" db="EMBL/GenBank/DDBJ databases">
        <title>HMF7856_wgs.fasta genome submission.</title>
        <authorList>
            <person name="Kang H."/>
            <person name="Kim H."/>
            <person name="Joh K."/>
        </authorList>
    </citation>
    <scope>NUCLEOTIDE SEQUENCE [LARGE SCALE GENOMIC DNA]</scope>
    <source>
        <strain evidence="11 12">HMF7856</strain>
    </source>
</reference>
<dbReference type="InterPro" id="IPR011110">
    <property type="entry name" value="Reg_prop"/>
</dbReference>
<keyword evidence="8" id="KW-0902">Two-component regulatory system</keyword>
<dbReference type="InterPro" id="IPR036097">
    <property type="entry name" value="HisK_dim/P_sf"/>
</dbReference>
<dbReference type="SUPFAM" id="SSF52172">
    <property type="entry name" value="CheY-like"/>
    <property type="match status" value="2"/>
</dbReference>
<gene>
    <name evidence="11" type="ORF">GO620_004895</name>
</gene>
<dbReference type="Pfam" id="PF00072">
    <property type="entry name" value="Response_reg"/>
    <property type="match status" value="2"/>
</dbReference>
<evidence type="ECO:0000256" key="6">
    <source>
        <dbReference type="ARBA" id="ARBA00022777"/>
    </source>
</evidence>
<dbReference type="Pfam" id="PF07494">
    <property type="entry name" value="Reg_prop"/>
    <property type="match status" value="8"/>
</dbReference>
<evidence type="ECO:0000256" key="7">
    <source>
        <dbReference type="ARBA" id="ARBA00022840"/>
    </source>
</evidence>
<comment type="subunit">
    <text evidence="9">At low DSF concentrations, interacts with RpfF.</text>
</comment>
<dbReference type="Pfam" id="PF07495">
    <property type="entry name" value="Y_Y_Y"/>
    <property type="match status" value="1"/>
</dbReference>
<evidence type="ECO:0000256" key="2">
    <source>
        <dbReference type="ARBA" id="ARBA00012438"/>
    </source>
</evidence>
<dbReference type="PANTHER" id="PTHR45339">
    <property type="entry name" value="HYBRID SIGNAL TRANSDUCTION HISTIDINE KINASE J"/>
    <property type="match status" value="1"/>
</dbReference>
<dbReference type="PANTHER" id="PTHR45339:SF1">
    <property type="entry name" value="HYBRID SIGNAL TRANSDUCTION HISTIDINE KINASE J"/>
    <property type="match status" value="1"/>
</dbReference>
<dbReference type="CDD" id="cd00082">
    <property type="entry name" value="HisKA"/>
    <property type="match status" value="1"/>
</dbReference>
<dbReference type="Gene3D" id="2.130.10.10">
    <property type="entry name" value="YVTN repeat-like/Quinoprotein amine dehydrogenase"/>
    <property type="match status" value="2"/>
</dbReference>
<dbReference type="EC" id="2.7.13.3" evidence="2"/>
<dbReference type="CDD" id="cd00156">
    <property type="entry name" value="REC"/>
    <property type="match status" value="1"/>
</dbReference>
<keyword evidence="6" id="KW-0418">Kinase</keyword>
<dbReference type="GO" id="GO:0005524">
    <property type="term" value="F:ATP binding"/>
    <property type="evidence" value="ECO:0007669"/>
    <property type="project" value="UniProtKB-KW"/>
</dbReference>
<dbReference type="GO" id="GO:0000155">
    <property type="term" value="F:phosphorelay sensor kinase activity"/>
    <property type="evidence" value="ECO:0007669"/>
    <property type="project" value="InterPro"/>
</dbReference>
<dbReference type="SMART" id="SM00448">
    <property type="entry name" value="REC"/>
    <property type="match status" value="2"/>
</dbReference>
<dbReference type="InterPro" id="IPR036890">
    <property type="entry name" value="HATPase_C_sf"/>
</dbReference>
<dbReference type="InterPro" id="IPR003661">
    <property type="entry name" value="HisK_dim/P_dom"/>
</dbReference>
<comment type="catalytic activity">
    <reaction evidence="1">
        <text>ATP + protein L-histidine = ADP + protein N-phospho-L-histidine.</text>
        <dbReference type="EC" id="2.7.13.3"/>
    </reaction>
</comment>
<dbReference type="InterPro" id="IPR013783">
    <property type="entry name" value="Ig-like_fold"/>
</dbReference>
<evidence type="ECO:0000256" key="5">
    <source>
        <dbReference type="ARBA" id="ARBA00022741"/>
    </source>
</evidence>
<evidence type="ECO:0000313" key="11">
    <source>
        <dbReference type="EMBL" id="QQL50798.1"/>
    </source>
</evidence>
<dbReference type="SMART" id="SM00388">
    <property type="entry name" value="HisKA"/>
    <property type="match status" value="1"/>
</dbReference>
<dbReference type="FunFam" id="2.60.40.10:FF:000791">
    <property type="entry name" value="Two-component system sensor histidine kinase/response regulator"/>
    <property type="match status" value="1"/>
</dbReference>
<dbReference type="Gene3D" id="2.60.40.10">
    <property type="entry name" value="Immunoglobulins"/>
    <property type="match status" value="1"/>
</dbReference>
<proteinExistence type="predicted"/>
<dbReference type="InterPro" id="IPR003594">
    <property type="entry name" value="HATPase_dom"/>
</dbReference>
<dbReference type="FunFam" id="1.10.287.130:FF:000002">
    <property type="entry name" value="Two-component osmosensing histidine kinase"/>
    <property type="match status" value="1"/>
</dbReference>
<dbReference type="InterPro" id="IPR011123">
    <property type="entry name" value="Y_Y_Y"/>
</dbReference>
<keyword evidence="7" id="KW-0067">ATP-binding</keyword>
<dbReference type="CDD" id="cd16922">
    <property type="entry name" value="HATPase_EvgS-ArcB-TorS-like"/>
    <property type="match status" value="1"/>
</dbReference>
<evidence type="ECO:0000313" key="12">
    <source>
        <dbReference type="Proteomes" id="UP000429232"/>
    </source>
</evidence>
<evidence type="ECO:0000256" key="8">
    <source>
        <dbReference type="ARBA" id="ARBA00023012"/>
    </source>
</evidence>
<dbReference type="RefSeq" id="WP_157526701.1">
    <property type="nucleotide sequence ID" value="NZ_CP066775.1"/>
</dbReference>
<dbReference type="CDD" id="cd17546">
    <property type="entry name" value="REC_hyHK_CKI1_RcsC-like"/>
    <property type="match status" value="1"/>
</dbReference>
<dbReference type="KEGG" id="mgik:GO620_004895"/>
<dbReference type="SMART" id="SM00387">
    <property type="entry name" value="HATPase_c"/>
    <property type="match status" value="1"/>
</dbReference>
<dbReference type="EMBL" id="CP066775">
    <property type="protein sequence ID" value="QQL50798.1"/>
    <property type="molecule type" value="Genomic_DNA"/>
</dbReference>
<keyword evidence="4" id="KW-0808">Transferase</keyword>
<dbReference type="Gene3D" id="1.10.287.130">
    <property type="match status" value="1"/>
</dbReference>
<evidence type="ECO:0000256" key="10">
    <source>
        <dbReference type="ARBA" id="ARBA00068150"/>
    </source>
</evidence>
<evidence type="ECO:0000256" key="3">
    <source>
        <dbReference type="ARBA" id="ARBA00022553"/>
    </source>
</evidence>
<keyword evidence="3" id="KW-0597">Phosphoprotein</keyword>
<keyword evidence="12" id="KW-1185">Reference proteome</keyword>
<accession>A0A6I4I392</accession>
<dbReference type="FunFam" id="3.30.565.10:FF:000010">
    <property type="entry name" value="Sensor histidine kinase RcsC"/>
    <property type="match status" value="1"/>
</dbReference>
<dbReference type="Pfam" id="PF02518">
    <property type="entry name" value="HATPase_c"/>
    <property type="match status" value="1"/>
</dbReference>
<evidence type="ECO:0000256" key="4">
    <source>
        <dbReference type="ARBA" id="ARBA00022679"/>
    </source>
</evidence>
<dbReference type="SUPFAM" id="SSF47384">
    <property type="entry name" value="Homodimeric domain of signal transducing histidine kinase"/>
    <property type="match status" value="1"/>
</dbReference>
<sequence length="1390" mass="155370">MTAKSFTQKGLRFFLVILLATPWAVFAQPQALKVEHIGTQQGLSQLNVNCIIQDSRGFMWMGTRDGLNRYDGYEFVNYLYDAGNKHSISNNFIEDITEDHDGNLWIATQNGIDKYDRRTNTFTRFLHNDNDANTISTNLTNTLALKGNDLWIGTQKGGLDKLNIKTGHITHYYHLDGDTRTLSNNNIHGLLADSRGRLWVGTDNGLNLYNPVNNGFIKYLHKDNDANSLSGDKINSLFEDSKHNIWVGTISNGLNRMNASATVFTRFIHTTDPRTVSSNNIYVTRENLDGTIWIGTENGGLCVYNPVTNLFTTFSHDDIDNASLNGNSVYSICRDKQNNIWIGAFGGGINLFRRSVTSFEHYKHTFAPGSLSNNFVLDINEDVKGDLYVGTDGGGLNRLNRATGKFTVYKHDDKDKASITGNYVVSLMRDHDNNIWCGTWGDGISIFDPATQKFRSMKHQDGNTNSLANNNVYAMVQTHDAKIWIGLYDGGLDEFDPLTGKFKHYSYDANKPNSLSSNRVISLFEDNAGNLWTGTYDGGINLMDRESGTFKRLFSGKKYQNLDNSSISDITQDSDNNLWFSTTNGAISYNNTTGAIKIIDKRAGLPGDAVNSIREDGEHNIWIAGNKGLSRYNPKTNKVENFSVEDGLQGEEYKPHSAFKSADGTIYFGGLNGFNAVKPSRLVRSGRFSPVVITQLEIANEVVTADQGAGSSPLKADITETTNLKLSYDQADLTFHFAALDYASPNKKEYAYILEGYDKNWNQIGHRTIASYTNIPEGTYKFKVKYRYAGGQWSPESKALQLIVTPPFWRTWWFRLIVVAFFGFVIYVIFRIRVNNINDQKIELESMVLERTEKLKQMSVNERKLREESERAREDAEKANMAKGTFLATMSHEIRTPMNGVIGMAALLSSTPLDEEQNEYVETIKSCGDALLAVINDILDFSKIESGNMELDVHDFDLRDCVEGVLDVFAEKAAKLDLDLVYQIDHDVPSVIAGDALRIRQVLINLIGNAMKFTTKGEVFLSVKKLGSDLDNFELEFNVRDTGIGIEANKLDRLFKAFSQVDSSTTRKYGGSGLGLAISEKLVTMMGGQIGVTSKVGTGTTFTFTIKTKAGVQTGRTYVNLNTTDIENKKILVLDDNFTNRNILETQLRHWKLEPTVASSGDEALELLNQLRPDLIISDMNMPGMDGTEFAAEVKKIAPEIPIILLSSVGNEQSRRLSHLFSAILTKPTKHTVLHKQVIELLKKQESTDKKAVSKPQFSEEFARIYPLDILIADDNEVNRNISAHILRKMGYAPDIEVNGHDAANAVITKGYDIVFMDVQMPEMDGFEATKFIRQHKSKQPVIIAMTANALPGDKEMCIKAGMDDYLSKPMKLNDIITMLEKWGKKVTGK</sequence>
<dbReference type="InterPro" id="IPR005467">
    <property type="entry name" value="His_kinase_dom"/>
</dbReference>
<keyword evidence="5" id="KW-0547">Nucleotide-binding</keyword>
<dbReference type="Gene3D" id="3.40.50.2300">
    <property type="match status" value="2"/>
</dbReference>
<name>A0A6I4I392_9SPHI</name>
<organism evidence="11 12">
    <name type="scientific">Mucilaginibacter ginkgonis</name>
    <dbReference type="NCBI Taxonomy" id="2682091"/>
    <lineage>
        <taxon>Bacteria</taxon>
        <taxon>Pseudomonadati</taxon>
        <taxon>Bacteroidota</taxon>
        <taxon>Sphingobacteriia</taxon>
        <taxon>Sphingobacteriales</taxon>
        <taxon>Sphingobacteriaceae</taxon>
        <taxon>Mucilaginibacter</taxon>
    </lineage>
</organism>
<dbReference type="InterPro" id="IPR004358">
    <property type="entry name" value="Sig_transdc_His_kin-like_C"/>
</dbReference>
<dbReference type="InterPro" id="IPR011006">
    <property type="entry name" value="CheY-like_superfamily"/>
</dbReference>
<dbReference type="Pfam" id="PF00512">
    <property type="entry name" value="HisKA"/>
    <property type="match status" value="1"/>
</dbReference>
<dbReference type="Gene3D" id="3.30.565.10">
    <property type="entry name" value="Histidine kinase-like ATPase, C-terminal domain"/>
    <property type="match status" value="1"/>
</dbReference>
<dbReference type="PROSITE" id="PS50109">
    <property type="entry name" value="HIS_KIN"/>
    <property type="match status" value="1"/>
</dbReference>
<dbReference type="Proteomes" id="UP000429232">
    <property type="component" value="Chromosome"/>
</dbReference>
<evidence type="ECO:0000256" key="9">
    <source>
        <dbReference type="ARBA" id="ARBA00064003"/>
    </source>
</evidence>
<dbReference type="SUPFAM" id="SSF55874">
    <property type="entry name" value="ATPase domain of HSP90 chaperone/DNA topoisomerase II/histidine kinase"/>
    <property type="match status" value="1"/>
</dbReference>